<proteinExistence type="predicted"/>
<comment type="caution">
    <text evidence="3">The sequence shown here is derived from an EMBL/GenBank/DDBJ whole genome shotgun (WGS) entry which is preliminary data.</text>
</comment>
<keyword evidence="1" id="KW-1133">Transmembrane helix</keyword>
<gene>
    <name evidence="3" type="ORF">ATK74_2223</name>
</gene>
<dbReference type="Proteomes" id="UP000226079">
    <property type="component" value="Unassembled WGS sequence"/>
</dbReference>
<organism evidence="3 4">
    <name type="scientific">Propionicimonas paludicola</name>
    <dbReference type="NCBI Taxonomy" id="185243"/>
    <lineage>
        <taxon>Bacteria</taxon>
        <taxon>Bacillati</taxon>
        <taxon>Actinomycetota</taxon>
        <taxon>Actinomycetes</taxon>
        <taxon>Propionibacteriales</taxon>
        <taxon>Nocardioidaceae</taxon>
        <taxon>Propionicimonas</taxon>
    </lineage>
</organism>
<sequence>MTSVPLRRLGALIAAVALGLGGLVLSTGVAHAEDTVGIGISPANDKGKPDGRSRFTYQAKPGQTITDHVRVTNTGSTRVEVTLYAADAYNDEKGDFALADSTEKKAGAAAWVTFDGRPKLGLTLKRGESKTVPFTVAIPADAGPGDHPAGVIASAVTGGQVTVERRIANRMYVRVGGDLQPVLTITSFSGVYHSGLNPLDGSISVTATITNSGNVALEGTTTLSATTWFGAGIGRPSRAELPEILPGSTTTVNFEITGVPQVGYATARMLLQGGISGDAPDPGPLPVIQRDLLIAAIPWVVVAVLLVGGLLWLVLWLRRRREDRYAREWMAHTEAEAASRAAEADAQELAMAVASGSLAAQRAILPDEVAGSPWAHTDDPDGQGPQ</sequence>
<feature type="transmembrane region" description="Helical" evidence="1">
    <location>
        <begin position="292"/>
        <end position="317"/>
    </location>
</feature>
<feature type="chain" id="PRO_5012202498" evidence="2">
    <location>
        <begin position="33"/>
        <end position="386"/>
    </location>
</feature>
<dbReference type="EMBL" id="PDJC01000001">
    <property type="protein sequence ID" value="PFG17650.1"/>
    <property type="molecule type" value="Genomic_DNA"/>
</dbReference>
<keyword evidence="4" id="KW-1185">Reference proteome</keyword>
<feature type="signal peptide" evidence="2">
    <location>
        <begin position="1"/>
        <end position="32"/>
    </location>
</feature>
<evidence type="ECO:0000256" key="2">
    <source>
        <dbReference type="SAM" id="SignalP"/>
    </source>
</evidence>
<accession>A0A2A9CVI7</accession>
<evidence type="ECO:0000313" key="4">
    <source>
        <dbReference type="Proteomes" id="UP000226079"/>
    </source>
</evidence>
<keyword evidence="2" id="KW-0732">Signal</keyword>
<keyword evidence="1" id="KW-0812">Transmembrane</keyword>
<dbReference type="AlphaFoldDB" id="A0A2A9CVI7"/>
<protein>
    <submittedName>
        <fullName evidence="3">Uncharacterized protein DUF916</fullName>
    </submittedName>
</protein>
<reference evidence="3 4" key="1">
    <citation type="submission" date="2017-10" db="EMBL/GenBank/DDBJ databases">
        <title>Sequencing the genomes of 1000 actinobacteria strains.</title>
        <authorList>
            <person name="Klenk H.-P."/>
        </authorList>
    </citation>
    <scope>NUCLEOTIDE SEQUENCE [LARGE SCALE GENOMIC DNA]</scope>
    <source>
        <strain evidence="3 4">DSM 15597</strain>
    </source>
</reference>
<dbReference type="RefSeq" id="WP_098461060.1">
    <property type="nucleotide sequence ID" value="NZ_PDJC01000001.1"/>
</dbReference>
<evidence type="ECO:0000313" key="3">
    <source>
        <dbReference type="EMBL" id="PFG17650.1"/>
    </source>
</evidence>
<dbReference type="OrthoDB" id="4336304at2"/>
<name>A0A2A9CVI7_9ACTN</name>
<evidence type="ECO:0000256" key="1">
    <source>
        <dbReference type="SAM" id="Phobius"/>
    </source>
</evidence>
<keyword evidence="1" id="KW-0472">Membrane</keyword>